<proteinExistence type="predicted"/>
<accession>A0A2N5VI12</accession>
<dbReference type="AlphaFoldDB" id="A0A2N5VI12"/>
<keyword evidence="4" id="KW-1185">Reference proteome</keyword>
<dbReference type="SMART" id="SM00271">
    <property type="entry name" value="DnaJ"/>
    <property type="match status" value="1"/>
</dbReference>
<sequence length="457" mass="51168">MIGNGIKISNIMALDLSKLTDLLLSKISSLNSELTTFIFQIINIVSHIFGLSCDETCSIVLRTLVLCVITLTLFPSIPNRILRVISFVIRFILLLTLSSVCHVLDGVGVQLSSLHQLYTAHQFRKLADTHFQHRLFREAICLYDAAIEHIPESHRHQPYHPRYASLLASRASACIALARAHLVARRAYPNPSWNSLTPSHPQAVSTATLISSVLRLVHYYLSHLDSHAAGLVLDIIKTYQSEVGQEYTQLASRINFLSAHEKKIRVARSRTPWDETLDIIESVEKEISDWGLDINLASLPGDWPFWKAQALVRLDRPLGAAVVLSGCDPTNSLYQLVRQEISQCNHSYSRSSRSTNSSRSSRPTNNSQSSRSINNTELPTEDPWDPKGYYHTLGVSKDADIETITKVFRKLSMAHHPDKGGCTEVYQGIAVVVKQITAAYSVLSKTESRADYDFYGR</sequence>
<name>A0A2N5VI12_9BASI</name>
<evidence type="ECO:0000313" key="4">
    <source>
        <dbReference type="Proteomes" id="UP000235388"/>
    </source>
</evidence>
<dbReference type="InterPro" id="IPR001623">
    <property type="entry name" value="DnaJ_domain"/>
</dbReference>
<feature type="region of interest" description="Disordered" evidence="1">
    <location>
        <begin position="347"/>
        <end position="385"/>
    </location>
</feature>
<protein>
    <recommendedName>
        <fullName evidence="2">J domain-containing protein</fullName>
    </recommendedName>
</protein>
<dbReference type="Gene3D" id="1.10.287.110">
    <property type="entry name" value="DnaJ domain"/>
    <property type="match status" value="1"/>
</dbReference>
<feature type="domain" description="J" evidence="2">
    <location>
        <begin position="388"/>
        <end position="456"/>
    </location>
</feature>
<dbReference type="Proteomes" id="UP000235388">
    <property type="component" value="Unassembled WGS sequence"/>
</dbReference>
<dbReference type="OrthoDB" id="2500501at2759"/>
<reference evidence="3 4" key="1">
    <citation type="submission" date="2017-11" db="EMBL/GenBank/DDBJ databases">
        <title>De novo assembly and phasing of dikaryotic genomes from two isolates of Puccinia coronata f. sp. avenae, the causal agent of oat crown rust.</title>
        <authorList>
            <person name="Miller M.E."/>
            <person name="Zhang Y."/>
            <person name="Omidvar V."/>
            <person name="Sperschneider J."/>
            <person name="Schwessinger B."/>
            <person name="Raley C."/>
            <person name="Palmer J.M."/>
            <person name="Garnica D."/>
            <person name="Upadhyaya N."/>
            <person name="Rathjen J."/>
            <person name="Taylor J.M."/>
            <person name="Park R.F."/>
            <person name="Dodds P.N."/>
            <person name="Hirsch C.D."/>
            <person name="Kianian S.F."/>
            <person name="Figueroa M."/>
        </authorList>
    </citation>
    <scope>NUCLEOTIDE SEQUENCE [LARGE SCALE GENOMIC DNA]</scope>
    <source>
        <strain evidence="3">12NC29</strain>
    </source>
</reference>
<dbReference type="EMBL" id="PGCJ01000095">
    <property type="protein sequence ID" value="PLW49546.1"/>
    <property type="molecule type" value="Genomic_DNA"/>
</dbReference>
<dbReference type="InterPro" id="IPR050817">
    <property type="entry name" value="DjlA_DnaK_co-chaperone"/>
</dbReference>
<feature type="compositionally biased region" description="Low complexity" evidence="1">
    <location>
        <begin position="347"/>
        <end position="372"/>
    </location>
</feature>
<dbReference type="STRING" id="200324.A0A2N5VI12"/>
<dbReference type="PROSITE" id="PS50076">
    <property type="entry name" value="DNAJ_2"/>
    <property type="match status" value="1"/>
</dbReference>
<organism evidence="3 4">
    <name type="scientific">Puccinia coronata f. sp. avenae</name>
    <dbReference type="NCBI Taxonomy" id="200324"/>
    <lineage>
        <taxon>Eukaryota</taxon>
        <taxon>Fungi</taxon>
        <taxon>Dikarya</taxon>
        <taxon>Basidiomycota</taxon>
        <taxon>Pucciniomycotina</taxon>
        <taxon>Pucciniomycetes</taxon>
        <taxon>Pucciniales</taxon>
        <taxon>Pucciniaceae</taxon>
        <taxon>Puccinia</taxon>
    </lineage>
</organism>
<evidence type="ECO:0000313" key="3">
    <source>
        <dbReference type="EMBL" id="PLW49546.1"/>
    </source>
</evidence>
<dbReference type="CDD" id="cd06257">
    <property type="entry name" value="DnaJ"/>
    <property type="match status" value="1"/>
</dbReference>
<dbReference type="InterPro" id="IPR036869">
    <property type="entry name" value="J_dom_sf"/>
</dbReference>
<dbReference type="PANTHER" id="PTHR24074">
    <property type="entry name" value="CO-CHAPERONE PROTEIN DJLA"/>
    <property type="match status" value="1"/>
</dbReference>
<evidence type="ECO:0000256" key="1">
    <source>
        <dbReference type="SAM" id="MobiDB-lite"/>
    </source>
</evidence>
<evidence type="ECO:0000259" key="2">
    <source>
        <dbReference type="PROSITE" id="PS50076"/>
    </source>
</evidence>
<gene>
    <name evidence="3" type="ORF">PCANC_09010</name>
</gene>
<dbReference type="PRINTS" id="PR00625">
    <property type="entry name" value="JDOMAIN"/>
</dbReference>
<comment type="caution">
    <text evidence="3">The sequence shown here is derived from an EMBL/GenBank/DDBJ whole genome shotgun (WGS) entry which is preliminary data.</text>
</comment>
<dbReference type="SUPFAM" id="SSF46565">
    <property type="entry name" value="Chaperone J-domain"/>
    <property type="match status" value="1"/>
</dbReference>
<dbReference type="Pfam" id="PF00226">
    <property type="entry name" value="DnaJ"/>
    <property type="match status" value="1"/>
</dbReference>